<feature type="domain" description="Diels-Alderase N-terminal" evidence="2">
    <location>
        <begin position="25"/>
        <end position="230"/>
    </location>
</feature>
<gene>
    <name evidence="4" type="ORF">MVEN_00606900</name>
</gene>
<dbReference type="OrthoDB" id="5344254at2759"/>
<dbReference type="Proteomes" id="UP000620124">
    <property type="component" value="Unassembled WGS sequence"/>
</dbReference>
<evidence type="ECO:0000256" key="1">
    <source>
        <dbReference type="SAM" id="SignalP"/>
    </source>
</evidence>
<feature type="chain" id="PRO_5034980060" description="Hydroxyneurosporene synthase" evidence="1">
    <location>
        <begin position="26"/>
        <end position="375"/>
    </location>
</feature>
<dbReference type="SUPFAM" id="SSF159245">
    <property type="entry name" value="AttH-like"/>
    <property type="match status" value="1"/>
</dbReference>
<keyword evidence="5" id="KW-1185">Reference proteome</keyword>
<dbReference type="Pfam" id="PF25581">
    <property type="entry name" value="AsqO_C"/>
    <property type="match status" value="1"/>
</dbReference>
<comment type="caution">
    <text evidence="4">The sequence shown here is derived from an EMBL/GenBank/DDBJ whole genome shotgun (WGS) entry which is preliminary data.</text>
</comment>
<dbReference type="InterPro" id="IPR057722">
    <property type="entry name" value="AsqO/PenF-like_C"/>
</dbReference>
<accession>A0A8H6YP56</accession>
<evidence type="ECO:0000259" key="3">
    <source>
        <dbReference type="Pfam" id="PF25581"/>
    </source>
</evidence>
<keyword evidence="1" id="KW-0732">Signal</keyword>
<name>A0A8H6YP56_9AGAR</name>
<feature type="signal peptide" evidence="1">
    <location>
        <begin position="1"/>
        <end position="25"/>
    </location>
</feature>
<dbReference type="Pfam" id="PF24137">
    <property type="entry name" value="DA_N"/>
    <property type="match status" value="1"/>
</dbReference>
<evidence type="ECO:0000259" key="2">
    <source>
        <dbReference type="Pfam" id="PF24137"/>
    </source>
</evidence>
<feature type="domain" description="AsqO/PenF-like C-terminal" evidence="3">
    <location>
        <begin position="237"/>
        <end position="372"/>
    </location>
</feature>
<evidence type="ECO:0000313" key="5">
    <source>
        <dbReference type="Proteomes" id="UP000620124"/>
    </source>
</evidence>
<reference evidence="4" key="1">
    <citation type="submission" date="2020-05" db="EMBL/GenBank/DDBJ databases">
        <title>Mycena genomes resolve the evolution of fungal bioluminescence.</title>
        <authorList>
            <person name="Tsai I.J."/>
        </authorList>
    </citation>
    <scope>NUCLEOTIDE SEQUENCE</scope>
    <source>
        <strain evidence="4">CCC161011</strain>
    </source>
</reference>
<proteinExistence type="predicted"/>
<dbReference type="AlphaFoldDB" id="A0A8H6YP56"/>
<evidence type="ECO:0008006" key="6">
    <source>
        <dbReference type="Google" id="ProtNLM"/>
    </source>
</evidence>
<dbReference type="InterPro" id="IPR056402">
    <property type="entry name" value="DA_N"/>
</dbReference>
<evidence type="ECO:0000313" key="4">
    <source>
        <dbReference type="EMBL" id="KAF7362582.1"/>
    </source>
</evidence>
<organism evidence="4 5">
    <name type="scientific">Mycena venus</name>
    <dbReference type="NCBI Taxonomy" id="2733690"/>
    <lineage>
        <taxon>Eukaryota</taxon>
        <taxon>Fungi</taxon>
        <taxon>Dikarya</taxon>
        <taxon>Basidiomycota</taxon>
        <taxon>Agaricomycotina</taxon>
        <taxon>Agaricomycetes</taxon>
        <taxon>Agaricomycetidae</taxon>
        <taxon>Agaricales</taxon>
        <taxon>Marasmiineae</taxon>
        <taxon>Mycenaceae</taxon>
        <taxon>Mycena</taxon>
    </lineage>
</organism>
<dbReference type="EMBL" id="JACAZI010000004">
    <property type="protein sequence ID" value="KAF7362582.1"/>
    <property type="molecule type" value="Genomic_DNA"/>
</dbReference>
<protein>
    <recommendedName>
        <fullName evidence="6">Hydroxyneurosporene synthase</fullName>
    </recommendedName>
</protein>
<sequence length="375" mass="39753">MARIHPPSLAGALWAIFAAVLLTQAKVFHIPAAVQNGTSTAEFRSSASGLDGPKVHPINSSAFDWWYFDVVSTDPTVLSSVVVSFSTAPYSALPLLAPSNSIVVASISVSFPDGTLWNATSNGNGATVTVDGDGSRGTWHGTGFSWIGSPASGYLIKIDAPHVNVRGTITFSPVAPAHYPCGPIAAGQKLEVGPRLGWANAVPDANSVVNLHIGGTRLAFKGSGYHDKNWSDQVFTTHIASWYWGHGRVGPYSIVWFDFLDLTGTEFVSAYASKNDKIVAASCTPRSIIVRPTGRNATYPPVLSSPHPSGYHISLDLGAREGSLEIDVTVLANLVDANPEYARFLGNMSAKLVPPSGRGKYLTGTALFDQIKFAQ</sequence>